<keyword evidence="3" id="KW-1185">Reference proteome</keyword>
<dbReference type="Proteomes" id="UP000269945">
    <property type="component" value="Unassembled WGS sequence"/>
</dbReference>
<evidence type="ECO:0008006" key="4">
    <source>
        <dbReference type="Google" id="ProtNLM"/>
    </source>
</evidence>
<proteinExistence type="predicted"/>
<evidence type="ECO:0000313" key="2">
    <source>
        <dbReference type="EMBL" id="VCX37387.1"/>
    </source>
</evidence>
<feature type="signal peptide" evidence="1">
    <location>
        <begin position="1"/>
        <end position="23"/>
    </location>
</feature>
<name>A0A9X9Q738_GULGU</name>
<evidence type="ECO:0000313" key="3">
    <source>
        <dbReference type="Proteomes" id="UP000269945"/>
    </source>
</evidence>
<protein>
    <recommendedName>
        <fullName evidence="4">Secreted protein</fullName>
    </recommendedName>
</protein>
<feature type="chain" id="PRO_5040748934" description="Secreted protein" evidence="1">
    <location>
        <begin position="24"/>
        <end position="63"/>
    </location>
</feature>
<organism evidence="2 3">
    <name type="scientific">Gulo gulo</name>
    <name type="common">Wolverine</name>
    <name type="synonym">Gluton</name>
    <dbReference type="NCBI Taxonomy" id="48420"/>
    <lineage>
        <taxon>Eukaryota</taxon>
        <taxon>Metazoa</taxon>
        <taxon>Chordata</taxon>
        <taxon>Craniata</taxon>
        <taxon>Vertebrata</taxon>
        <taxon>Euteleostomi</taxon>
        <taxon>Mammalia</taxon>
        <taxon>Eutheria</taxon>
        <taxon>Laurasiatheria</taxon>
        <taxon>Carnivora</taxon>
        <taxon>Caniformia</taxon>
        <taxon>Musteloidea</taxon>
        <taxon>Mustelidae</taxon>
        <taxon>Guloninae</taxon>
        <taxon>Gulo</taxon>
    </lineage>
</organism>
<dbReference type="EMBL" id="CYRY02043194">
    <property type="protein sequence ID" value="VCX37387.1"/>
    <property type="molecule type" value="Genomic_DNA"/>
</dbReference>
<accession>A0A9X9Q738</accession>
<reference evidence="2 3" key="1">
    <citation type="submission" date="2018-10" db="EMBL/GenBank/DDBJ databases">
        <authorList>
            <person name="Ekblom R."/>
            <person name="Jareborg N."/>
        </authorList>
    </citation>
    <scope>NUCLEOTIDE SEQUENCE [LARGE SCALE GENOMIC DNA]</scope>
    <source>
        <tissue evidence="2">Muscle</tissue>
    </source>
</reference>
<comment type="caution">
    <text evidence="2">The sequence shown here is derived from an EMBL/GenBank/DDBJ whole genome shotgun (WGS) entry which is preliminary data.</text>
</comment>
<dbReference type="AlphaFoldDB" id="A0A9X9Q738"/>
<sequence>MSHESHCFHWWVIFALTSHITTRSTFDIEAHTASKQSLIQSFMVHFNRLYFSCSINWSKGDQV</sequence>
<evidence type="ECO:0000256" key="1">
    <source>
        <dbReference type="SAM" id="SignalP"/>
    </source>
</evidence>
<gene>
    <name evidence="2" type="ORF">BN2614_LOCUS3</name>
</gene>
<keyword evidence="1" id="KW-0732">Signal</keyword>